<keyword evidence="3" id="KW-1185">Reference proteome</keyword>
<dbReference type="OMA" id="NENWISI"/>
<accession>A0A179IGH8</accession>
<dbReference type="PANTHER" id="PTHR40788">
    <property type="entry name" value="CLR5 DOMAIN-CONTAINING PROTEIN-RELATED"/>
    <property type="match status" value="1"/>
</dbReference>
<evidence type="ECO:0000313" key="3">
    <source>
        <dbReference type="Proteomes" id="UP000243081"/>
    </source>
</evidence>
<gene>
    <name evidence="2" type="ORF">LLEC1_03268</name>
</gene>
<proteinExistence type="predicted"/>
<dbReference type="Pfam" id="PF07927">
    <property type="entry name" value="HicA_toxin"/>
    <property type="match status" value="1"/>
</dbReference>
<organism evidence="2 3">
    <name type="scientific">Cordyceps confragosa</name>
    <name type="common">Lecanicillium lecanii</name>
    <dbReference type="NCBI Taxonomy" id="2714763"/>
    <lineage>
        <taxon>Eukaryota</taxon>
        <taxon>Fungi</taxon>
        <taxon>Dikarya</taxon>
        <taxon>Ascomycota</taxon>
        <taxon>Pezizomycotina</taxon>
        <taxon>Sordariomycetes</taxon>
        <taxon>Hypocreomycetidae</taxon>
        <taxon>Hypocreales</taxon>
        <taxon>Cordycipitaceae</taxon>
        <taxon>Akanthomyces</taxon>
    </lineage>
</organism>
<dbReference type="OrthoDB" id="4867371at2759"/>
<dbReference type="Proteomes" id="UP000243081">
    <property type="component" value="Unassembled WGS sequence"/>
</dbReference>
<dbReference type="PANTHER" id="PTHR40788:SF2">
    <property type="entry name" value="CLR5 DOMAIN-CONTAINING PROTEIN"/>
    <property type="match status" value="1"/>
</dbReference>
<dbReference type="GO" id="GO:0003729">
    <property type="term" value="F:mRNA binding"/>
    <property type="evidence" value="ECO:0007669"/>
    <property type="project" value="InterPro"/>
</dbReference>
<dbReference type="AlphaFoldDB" id="A0A179IGH8"/>
<dbReference type="InterPro" id="IPR012933">
    <property type="entry name" value="HicA_mRNA_interferase"/>
</dbReference>
<dbReference type="EMBL" id="LUKN01001024">
    <property type="protein sequence ID" value="OAR01728.1"/>
    <property type="molecule type" value="Genomic_DNA"/>
</dbReference>
<evidence type="ECO:0000256" key="1">
    <source>
        <dbReference type="SAM" id="MobiDB-lite"/>
    </source>
</evidence>
<reference evidence="2 3" key="1">
    <citation type="submission" date="2016-03" db="EMBL/GenBank/DDBJ databases">
        <title>Fine-scale spatial genetic structure of a fungal parasite of coffee scale insects.</title>
        <authorList>
            <person name="Jackson D."/>
            <person name="Zemenick K.A."/>
            <person name="Malloure B."/>
            <person name="Quandt C.A."/>
            <person name="James T.Y."/>
        </authorList>
    </citation>
    <scope>NUCLEOTIDE SEQUENCE [LARGE SCALE GENOMIC DNA]</scope>
    <source>
        <strain evidence="2 3">UM487</strain>
    </source>
</reference>
<name>A0A179IGH8_CORDF</name>
<feature type="region of interest" description="Disordered" evidence="1">
    <location>
        <begin position="695"/>
        <end position="753"/>
    </location>
</feature>
<comment type="caution">
    <text evidence="2">The sequence shown here is derived from an EMBL/GenBank/DDBJ whole genome shotgun (WGS) entry which is preliminary data.</text>
</comment>
<evidence type="ECO:0000313" key="2">
    <source>
        <dbReference type="EMBL" id="OAR01728.1"/>
    </source>
</evidence>
<sequence length="869" mass="100378">MAPSPFEFHGYGDVLSQICIASKDSVEASIAKPPCECSDCRDEFYTVEEQWDPLHSYRDRLSDADVERRVSSTVKQIHDCRDALTARLDTSADILMSRWRKLSQAKREILLNEAAPGLEKEQWLIPRWSYFRTRLPTPKASQRLRRQLFLPWLNVDVLKTNPTVLFALLHCRTAYPPQLWYNFDKRQHSIAWFTGSVDVDFSRKCVVVYGNKYGSVVDWEDKAVHRADIAAFPRAMLVIEAQAHLMETLHNIAAKILDGVDESHPPRTSKWKGLVEGNAFSGTGIVEYWSPYTNPAFSPPPDFDSKYLLSVAKSRRDATADHIWHLQCDAAYMRRYLKIILATENFKKASEAQRSLMIMYHIRLEVRNHHWWQWVEMECRHVDELRDKYREHIRQGAPLPTPYEKALGALEVCLITQVINGGKRLESFLPFIPGFQKHWTLDPIKDPNQPDHVGVLRSDKNFNTEEVLKEDPLYWILAQLTAPPDELQNFHHSMLFAMLEERLAESPKERSRLNEVTYQVLSDLAVYDEMLTIVRSHRPRNKAEDPKEVTMTESRQAWRRPEFGRYTDKLTEVGEEESFIAERRKYINTYTFETRGIQHHPVVGRQIGASLLNDFYQARPPTGPKTMAWLDQHRQLRAHLEKFWQSIRKTIRRDFEASDFRVTEIDSLMEVVSASLSEAYTREKQQEEDAIIAAIRDGEKPQPLQKFTEDILPADKPAAPRPDKTKTRGQPSSVDRTAPAGDDDTTKNCAESHNGAETIPITVTKHSLDVLHLMFPQKNDKPKYVLWDRFVHAMADAGFVARNAGGSLVSFKNPQSEGRIVFHRPHPDPKIDPIMLQAMGKRMAKWFGWERSLFLLRDEPSSCQENVLT</sequence>
<protein>
    <submittedName>
        <fullName evidence="2">Uncharacterized protein</fullName>
    </submittedName>
</protein>